<evidence type="ECO:0000313" key="4">
    <source>
        <dbReference type="WBParaSite" id="L893_g226.t1"/>
    </source>
</evidence>
<keyword evidence="2" id="KW-0732">Signal</keyword>
<dbReference type="WBParaSite" id="L893_g226.t1">
    <property type="protein sequence ID" value="L893_g226.t1"/>
    <property type="gene ID" value="L893_g226"/>
</dbReference>
<dbReference type="AlphaFoldDB" id="A0A1I7Z3N3"/>
<feature type="signal peptide" evidence="2">
    <location>
        <begin position="1"/>
        <end position="21"/>
    </location>
</feature>
<evidence type="ECO:0000256" key="1">
    <source>
        <dbReference type="SAM" id="MobiDB-lite"/>
    </source>
</evidence>
<proteinExistence type="predicted"/>
<evidence type="ECO:0000256" key="2">
    <source>
        <dbReference type="SAM" id="SignalP"/>
    </source>
</evidence>
<reference evidence="4" key="1">
    <citation type="submission" date="2016-11" db="UniProtKB">
        <authorList>
            <consortium name="WormBaseParasite"/>
        </authorList>
    </citation>
    <scope>IDENTIFICATION</scope>
</reference>
<feature type="chain" id="PRO_5009312946" evidence="2">
    <location>
        <begin position="22"/>
        <end position="96"/>
    </location>
</feature>
<name>A0A1I7Z3N3_9BILA</name>
<organism evidence="3 4">
    <name type="scientific">Steinernema glaseri</name>
    <dbReference type="NCBI Taxonomy" id="37863"/>
    <lineage>
        <taxon>Eukaryota</taxon>
        <taxon>Metazoa</taxon>
        <taxon>Ecdysozoa</taxon>
        <taxon>Nematoda</taxon>
        <taxon>Chromadorea</taxon>
        <taxon>Rhabditida</taxon>
        <taxon>Tylenchina</taxon>
        <taxon>Panagrolaimomorpha</taxon>
        <taxon>Strongyloidoidea</taxon>
        <taxon>Steinernematidae</taxon>
        <taxon>Steinernema</taxon>
    </lineage>
</organism>
<feature type="region of interest" description="Disordered" evidence="1">
    <location>
        <begin position="40"/>
        <end position="60"/>
    </location>
</feature>
<dbReference type="Proteomes" id="UP000095287">
    <property type="component" value="Unplaced"/>
</dbReference>
<protein>
    <submittedName>
        <fullName evidence="4">Secreted protein</fullName>
    </submittedName>
</protein>
<sequence length="96" mass="11276">MQNLHLLLALLVVFHILPTHSIPVRHRGYQHLHMIRHLHRRRHSTTVEPTEPLTTTTTGPTRLRKKPANVPMTSILLKQPILFVSPWWNINDYKVL</sequence>
<keyword evidence="3" id="KW-1185">Reference proteome</keyword>
<accession>A0A1I7Z3N3</accession>
<evidence type="ECO:0000313" key="3">
    <source>
        <dbReference type="Proteomes" id="UP000095287"/>
    </source>
</evidence>
<feature type="compositionally biased region" description="Low complexity" evidence="1">
    <location>
        <begin position="46"/>
        <end position="60"/>
    </location>
</feature>